<proteinExistence type="inferred from homology"/>
<evidence type="ECO:0000313" key="5">
    <source>
        <dbReference type="Proteomes" id="UP000281094"/>
    </source>
</evidence>
<evidence type="ECO:0000256" key="2">
    <source>
        <dbReference type="ARBA" id="ARBA00023186"/>
    </source>
</evidence>
<gene>
    <name evidence="3" type="primary">ureD</name>
    <name evidence="4" type="ORF">D8780_09525</name>
</gene>
<dbReference type="GO" id="GO:0016151">
    <property type="term" value="F:nickel cation binding"/>
    <property type="evidence" value="ECO:0007669"/>
    <property type="project" value="UniProtKB-UniRule"/>
</dbReference>
<dbReference type="GO" id="GO:0005737">
    <property type="term" value="C:cytoplasm"/>
    <property type="evidence" value="ECO:0007669"/>
    <property type="project" value="UniProtKB-SubCell"/>
</dbReference>
<dbReference type="AlphaFoldDB" id="A0A3L7JC94"/>
<evidence type="ECO:0000256" key="1">
    <source>
        <dbReference type="ARBA" id="ARBA00007177"/>
    </source>
</evidence>
<comment type="similarity">
    <text evidence="1 3">Belongs to the UreD family.</text>
</comment>
<accession>A0A3L7JC94</accession>
<sequence length="299" mass="32393">MLPYRPSEQRIVSLMTALPIVQQFDTTQPVASPRMQRSRGCGCIAAKRAGSGETRLDTLFQEGSARIRLPKSHSEGRLEAVLLNTSGGMTGGDRLDWRADAAAKTHLTLASQTAERLYRSPDGVATVDVRLSASEGAVLHWLPQETIMFDGGALHRKITVDLGADAELLICEPIVFGRTAMGETVRHGTLRDDWRIRRDGHLVHAEAFLIQGAIDARLTRKSIAGGLRAAATAILFSHCAEAFLERARAIIGEAGGASFFDGKLVCRLLAPDALALRQKLIPLLTTLRGGHALPRCWSC</sequence>
<dbReference type="HAMAP" id="MF_01384">
    <property type="entry name" value="UreD"/>
    <property type="match status" value="1"/>
</dbReference>
<evidence type="ECO:0000313" key="4">
    <source>
        <dbReference type="EMBL" id="RLQ88408.1"/>
    </source>
</evidence>
<keyword evidence="3" id="KW-0996">Nickel insertion</keyword>
<keyword evidence="3" id="KW-0963">Cytoplasm</keyword>
<dbReference type="PANTHER" id="PTHR33643">
    <property type="entry name" value="UREASE ACCESSORY PROTEIN D"/>
    <property type="match status" value="1"/>
</dbReference>
<dbReference type="InterPro" id="IPR002669">
    <property type="entry name" value="UreD"/>
</dbReference>
<dbReference type="PANTHER" id="PTHR33643:SF1">
    <property type="entry name" value="UREASE ACCESSORY PROTEIN D"/>
    <property type="match status" value="1"/>
</dbReference>
<keyword evidence="5" id="KW-1185">Reference proteome</keyword>
<keyword evidence="2 3" id="KW-0143">Chaperone</keyword>
<dbReference type="Proteomes" id="UP000281094">
    <property type="component" value="Unassembled WGS sequence"/>
</dbReference>
<comment type="subcellular location">
    <subcellularLocation>
        <location evidence="3">Cytoplasm</location>
    </subcellularLocation>
</comment>
<protein>
    <recommendedName>
        <fullName evidence="3">Urease accessory protein UreD</fullName>
    </recommendedName>
</protein>
<comment type="caution">
    <text evidence="4">The sequence shown here is derived from an EMBL/GenBank/DDBJ whole genome shotgun (WGS) entry which is preliminary data.</text>
</comment>
<comment type="function">
    <text evidence="3">Required for maturation of urease via the functional incorporation of the urease nickel metallocenter.</text>
</comment>
<reference evidence="4 5" key="1">
    <citation type="submission" date="2018-10" db="EMBL/GenBank/DDBJ databases">
        <title>Notoacmeibacter sp. M2BS9Y-3-1, whole genome shotgun sequence.</title>
        <authorList>
            <person name="Tuo L."/>
        </authorList>
    </citation>
    <scope>NUCLEOTIDE SEQUENCE [LARGE SCALE GENOMIC DNA]</scope>
    <source>
        <strain evidence="4 5">M2BS9Y-3-1</strain>
    </source>
</reference>
<dbReference type="EMBL" id="RCWN01000001">
    <property type="protein sequence ID" value="RLQ88408.1"/>
    <property type="molecule type" value="Genomic_DNA"/>
</dbReference>
<comment type="subunit">
    <text evidence="3">UreD, UreF and UreG form a complex that acts as a GTP-hydrolysis-dependent molecular chaperone, activating the urease apoprotein by helping to assemble the nickel containing metallocenter of UreC. The UreE protein probably delivers the nickel.</text>
</comment>
<organism evidence="4 5">
    <name type="scientific">Notoacmeibacter ruber</name>
    <dbReference type="NCBI Taxonomy" id="2670375"/>
    <lineage>
        <taxon>Bacteria</taxon>
        <taxon>Pseudomonadati</taxon>
        <taxon>Pseudomonadota</taxon>
        <taxon>Alphaproteobacteria</taxon>
        <taxon>Hyphomicrobiales</taxon>
        <taxon>Notoacmeibacteraceae</taxon>
        <taxon>Notoacmeibacter</taxon>
    </lineage>
</organism>
<evidence type="ECO:0000256" key="3">
    <source>
        <dbReference type="HAMAP-Rule" id="MF_01384"/>
    </source>
</evidence>
<dbReference type="Pfam" id="PF01774">
    <property type="entry name" value="UreD"/>
    <property type="match status" value="1"/>
</dbReference>
<name>A0A3L7JC94_9HYPH</name>